<keyword evidence="2" id="KW-0805">Transcription regulation</keyword>
<reference evidence="6 7" key="1">
    <citation type="journal article" date="2012" name="BMC Genomics">
        <title>Comparative genomics of the classical Bordetella subspecies: the evolution and exchange of virulence-associated diversity amongst closely related pathogens.</title>
        <authorList>
            <person name="Park J."/>
            <person name="Zhang Y."/>
            <person name="Buboltz A.M."/>
            <person name="Zhang X."/>
            <person name="Schuster S.C."/>
            <person name="Ahuja U."/>
            <person name="Liu M."/>
            <person name="Miller J.F."/>
            <person name="Sebaihia M."/>
            <person name="Bentley S.D."/>
            <person name="Parkhill J."/>
            <person name="Harvill E.T."/>
        </authorList>
    </citation>
    <scope>NUCLEOTIDE SEQUENCE [LARGE SCALE GENOMIC DNA]</scope>
    <source>
        <strain evidence="6 7">253</strain>
    </source>
</reference>
<dbReference type="Proteomes" id="UP000007564">
    <property type="component" value="Chromosome"/>
</dbReference>
<dbReference type="Gene3D" id="3.40.190.10">
    <property type="entry name" value="Periplasmic binding protein-like II"/>
    <property type="match status" value="2"/>
</dbReference>
<dbReference type="RefSeq" id="WP_015064883.1">
    <property type="nucleotide sequence ID" value="NC_019382.1"/>
</dbReference>
<dbReference type="OrthoDB" id="8523210at2"/>
<feature type="domain" description="HTH lysR-type" evidence="5">
    <location>
        <begin position="10"/>
        <end position="67"/>
    </location>
</feature>
<dbReference type="Pfam" id="PF03466">
    <property type="entry name" value="LysR_substrate"/>
    <property type="match status" value="1"/>
</dbReference>
<dbReference type="HOGENOM" id="CLU_039613_39_0_4"/>
<sequence>MRAAVNLRSVDLNLLVFFDALMTERHVTRAADRIAVSQPAMSNALSRLRMVFKDELFVRTAKGMEPTPRALELGESVHATLQQAARLMTSDIQFDPSSTQRQFSLRMSDLVGTLVLPALMARVDAAAPGLAIDTVHLSPEQTIEALEADRLDLAVSMELQHTSAIRAEALFSDRMVCVLRKGHPLAGRRLTLKQFLAYRHVRVSMSPTDIRFVDSVLAGQGLRREVALNVTHWLLVPAVLRDTDLLAVMSERAAQRIAGPDTMIRPLPFATPGFQWTLYWHRRYEHSRAHQWLREQLRAVAPQGQGLSTPGAAG</sequence>
<keyword evidence="3" id="KW-0238">DNA-binding</keyword>
<evidence type="ECO:0000313" key="6">
    <source>
        <dbReference type="EMBL" id="CCJ55661.1"/>
    </source>
</evidence>
<dbReference type="SUPFAM" id="SSF53850">
    <property type="entry name" value="Periplasmic binding protein-like II"/>
    <property type="match status" value="1"/>
</dbReference>
<dbReference type="PRINTS" id="PR00039">
    <property type="entry name" value="HTHLYSR"/>
</dbReference>
<dbReference type="InterPro" id="IPR050389">
    <property type="entry name" value="LysR-type_TF"/>
</dbReference>
<dbReference type="PANTHER" id="PTHR30118">
    <property type="entry name" value="HTH-TYPE TRANSCRIPTIONAL REGULATOR LEUO-RELATED"/>
    <property type="match status" value="1"/>
</dbReference>
<evidence type="ECO:0000259" key="5">
    <source>
        <dbReference type="PROSITE" id="PS50931"/>
    </source>
</evidence>
<dbReference type="Pfam" id="PF00126">
    <property type="entry name" value="HTH_1"/>
    <property type="match status" value="1"/>
</dbReference>
<gene>
    <name evidence="6" type="ORF">BN112_3747</name>
</gene>
<evidence type="ECO:0000256" key="2">
    <source>
        <dbReference type="ARBA" id="ARBA00023015"/>
    </source>
</evidence>
<dbReference type="SUPFAM" id="SSF46785">
    <property type="entry name" value="Winged helix' DNA-binding domain"/>
    <property type="match status" value="1"/>
</dbReference>
<dbReference type="InterPro" id="IPR036388">
    <property type="entry name" value="WH-like_DNA-bd_sf"/>
</dbReference>
<dbReference type="Gene3D" id="1.10.10.10">
    <property type="entry name" value="Winged helix-like DNA-binding domain superfamily/Winged helix DNA-binding domain"/>
    <property type="match status" value="1"/>
</dbReference>
<dbReference type="PANTHER" id="PTHR30118:SF15">
    <property type="entry name" value="TRANSCRIPTIONAL REGULATORY PROTEIN"/>
    <property type="match status" value="1"/>
</dbReference>
<accession>A0A0C6P785</accession>
<evidence type="ECO:0000256" key="4">
    <source>
        <dbReference type="ARBA" id="ARBA00023163"/>
    </source>
</evidence>
<evidence type="ECO:0000256" key="1">
    <source>
        <dbReference type="ARBA" id="ARBA00009437"/>
    </source>
</evidence>
<evidence type="ECO:0000256" key="3">
    <source>
        <dbReference type="ARBA" id="ARBA00023125"/>
    </source>
</evidence>
<dbReference type="PROSITE" id="PS50931">
    <property type="entry name" value="HTH_LYSR"/>
    <property type="match status" value="1"/>
</dbReference>
<dbReference type="InterPro" id="IPR005119">
    <property type="entry name" value="LysR_subst-bd"/>
</dbReference>
<dbReference type="InterPro" id="IPR037402">
    <property type="entry name" value="YidZ_PBP2"/>
</dbReference>
<dbReference type="InterPro" id="IPR036390">
    <property type="entry name" value="WH_DNA-bd_sf"/>
</dbReference>
<protein>
    <submittedName>
        <fullName evidence="6">LysR family regulatory protein</fullName>
    </submittedName>
</protein>
<organism evidence="6 7">
    <name type="scientific">Bordetella bronchiseptica 253</name>
    <dbReference type="NCBI Taxonomy" id="568707"/>
    <lineage>
        <taxon>Bacteria</taxon>
        <taxon>Pseudomonadati</taxon>
        <taxon>Pseudomonadota</taxon>
        <taxon>Betaproteobacteria</taxon>
        <taxon>Burkholderiales</taxon>
        <taxon>Alcaligenaceae</taxon>
        <taxon>Bordetella</taxon>
    </lineage>
</organism>
<dbReference type="KEGG" id="bbh:BN112_3747"/>
<dbReference type="CDD" id="cd08417">
    <property type="entry name" value="PBP2_Nitroaromatics_like"/>
    <property type="match status" value="1"/>
</dbReference>
<evidence type="ECO:0000313" key="7">
    <source>
        <dbReference type="Proteomes" id="UP000007564"/>
    </source>
</evidence>
<dbReference type="GO" id="GO:0003677">
    <property type="term" value="F:DNA binding"/>
    <property type="evidence" value="ECO:0007669"/>
    <property type="project" value="UniProtKB-KW"/>
</dbReference>
<comment type="similarity">
    <text evidence="1">Belongs to the LysR transcriptional regulatory family.</text>
</comment>
<name>A0A0C6P785_BORBO</name>
<dbReference type="EMBL" id="HE965806">
    <property type="protein sequence ID" value="CCJ55661.1"/>
    <property type="molecule type" value="Genomic_DNA"/>
</dbReference>
<dbReference type="GO" id="GO:0003700">
    <property type="term" value="F:DNA-binding transcription factor activity"/>
    <property type="evidence" value="ECO:0007669"/>
    <property type="project" value="InterPro"/>
</dbReference>
<keyword evidence="4" id="KW-0804">Transcription</keyword>
<dbReference type="AlphaFoldDB" id="A0A0C6P785"/>
<dbReference type="InterPro" id="IPR000847">
    <property type="entry name" value="LysR_HTH_N"/>
</dbReference>
<proteinExistence type="inferred from homology"/>